<reference evidence="2 3" key="1">
    <citation type="submission" date="2017-11" db="EMBL/GenBank/DDBJ databases">
        <authorList>
            <person name="Founou R.C."/>
            <person name="Founou L."/>
            <person name="Allam M."/>
            <person name="Ismail A."/>
            <person name="Essack S.Y."/>
        </authorList>
    </citation>
    <scope>NUCLEOTIDE SEQUENCE [LARGE SCALE GENOMIC DNA]</scope>
    <source>
        <strain evidence="2 3">G811N2B1</strain>
    </source>
</reference>
<organism evidence="2 3">
    <name type="scientific">Staphylococcus haemolyticus</name>
    <dbReference type="NCBI Taxonomy" id="1283"/>
    <lineage>
        <taxon>Bacteria</taxon>
        <taxon>Bacillati</taxon>
        <taxon>Bacillota</taxon>
        <taxon>Bacilli</taxon>
        <taxon>Bacillales</taxon>
        <taxon>Staphylococcaceae</taxon>
        <taxon>Staphylococcus</taxon>
    </lineage>
</organism>
<accession>A0A2A1KA80</accession>
<dbReference type="InterPro" id="IPR009910">
    <property type="entry name" value="DUF1450"/>
</dbReference>
<comment type="similarity">
    <text evidence="1">Belongs to the UPF0349 family.</text>
</comment>
<gene>
    <name evidence="2" type="ORF">CV019_08975</name>
</gene>
<dbReference type="STRING" id="1283.ShL2_01873"/>
<dbReference type="EMBL" id="PGWX01000341">
    <property type="protein sequence ID" value="PPJ73767.1"/>
    <property type="molecule type" value="Genomic_DNA"/>
</dbReference>
<evidence type="ECO:0000313" key="3">
    <source>
        <dbReference type="Proteomes" id="UP000238153"/>
    </source>
</evidence>
<dbReference type="HAMAP" id="MF_01542">
    <property type="entry name" value="UPF0349"/>
    <property type="match status" value="1"/>
</dbReference>
<evidence type="ECO:0000256" key="1">
    <source>
        <dbReference type="HAMAP-Rule" id="MF_01542"/>
    </source>
</evidence>
<dbReference type="Pfam" id="PF07293">
    <property type="entry name" value="DUF1450"/>
    <property type="match status" value="1"/>
</dbReference>
<dbReference type="NCBIfam" id="NF010190">
    <property type="entry name" value="PRK13669.1"/>
    <property type="match status" value="1"/>
</dbReference>
<dbReference type="RefSeq" id="WP_048667953.1">
    <property type="nucleotide sequence ID" value="NZ_CABMHO010000016.1"/>
</dbReference>
<dbReference type="AlphaFoldDB" id="A0A2A1KA80"/>
<sequence>MFPLVEFCISNMAKGGDYVYDKLENDPDVDVLEYGCLNNCGVCSCGLYALVDGDTVEGDTPDELLKNIYKHIEENDFTNLL</sequence>
<comment type="caution">
    <text evidence="2">The sequence shown here is derived from an EMBL/GenBank/DDBJ whole genome shotgun (WGS) entry which is preliminary data.</text>
</comment>
<dbReference type="InterPro" id="IPR022916">
    <property type="entry name" value="UPF0349"/>
</dbReference>
<protein>
    <recommendedName>
        <fullName evidence="1">UPF0349 protein CV019_08975</fullName>
    </recommendedName>
</protein>
<evidence type="ECO:0000313" key="2">
    <source>
        <dbReference type="EMBL" id="PPJ73767.1"/>
    </source>
</evidence>
<dbReference type="Proteomes" id="UP000238153">
    <property type="component" value="Unassembled WGS sequence"/>
</dbReference>
<proteinExistence type="inferred from homology"/>
<name>A0A2A1KA80_STAHA</name>